<dbReference type="GO" id="GO:0016616">
    <property type="term" value="F:oxidoreductase activity, acting on the CH-OH group of donors, NAD or NADP as acceptor"/>
    <property type="evidence" value="ECO:0007669"/>
    <property type="project" value="TreeGrafter"/>
</dbReference>
<evidence type="ECO:0000313" key="2">
    <source>
        <dbReference type="EMBL" id="AIY64431.1"/>
    </source>
</evidence>
<dbReference type="PRINTS" id="PR00081">
    <property type="entry name" value="GDHRDH"/>
</dbReference>
<name>A0A0A7EED8_9GAMM</name>
<proteinExistence type="inferred from homology"/>
<dbReference type="EMBL" id="CP009888">
    <property type="protein sequence ID" value="AIY64431.1"/>
    <property type="molecule type" value="Genomic_DNA"/>
</dbReference>
<dbReference type="PANTHER" id="PTHR45458">
    <property type="entry name" value="SHORT-CHAIN DEHYDROGENASE/REDUCTASE SDR"/>
    <property type="match status" value="1"/>
</dbReference>
<dbReference type="InterPro" id="IPR002347">
    <property type="entry name" value="SDR_fam"/>
</dbReference>
<dbReference type="InterPro" id="IPR052184">
    <property type="entry name" value="SDR_enzymes"/>
</dbReference>
<comment type="similarity">
    <text evidence="1">Belongs to the short-chain dehydrogenases/reductases (SDR) family.</text>
</comment>
<dbReference type="AlphaFoldDB" id="A0A0A7EED8"/>
<protein>
    <submittedName>
        <fullName evidence="2">Short-chain dehydrogenase</fullName>
    </submittedName>
</protein>
<evidence type="ECO:0000313" key="3">
    <source>
        <dbReference type="Proteomes" id="UP000030341"/>
    </source>
</evidence>
<accession>A0A0A7EED8</accession>
<reference evidence="2 3" key="1">
    <citation type="submission" date="2014-11" db="EMBL/GenBank/DDBJ databases">
        <title>Complete Genome Sequence of Pseudoalteromonas sp. Strain OCN003 Isolated from Kaneohe Bay, Oahu, Hawaii.</title>
        <authorList>
            <person name="Beurmann S."/>
            <person name="Videau P."/>
            <person name="Ushijima B."/>
            <person name="Smith A.M."/>
            <person name="Aeby G.S."/>
            <person name="Callahan S.M."/>
            <person name="Belcaid M."/>
        </authorList>
    </citation>
    <scope>NUCLEOTIDE SEQUENCE [LARGE SCALE GENOMIC DNA]</scope>
    <source>
        <strain evidence="2 3">OCN003</strain>
    </source>
</reference>
<dbReference type="STRING" id="1348114.OM33_04145"/>
<dbReference type="PANTHER" id="PTHR45458:SF1">
    <property type="entry name" value="SHORT CHAIN DEHYDROGENASE"/>
    <property type="match status" value="1"/>
</dbReference>
<dbReference type="RefSeq" id="WP_038639104.1">
    <property type="nucleotide sequence ID" value="NZ_CP009888.1"/>
</dbReference>
<evidence type="ECO:0000256" key="1">
    <source>
        <dbReference type="RuleBase" id="RU000363"/>
    </source>
</evidence>
<gene>
    <name evidence="2" type="ORF">OM33_04145</name>
</gene>
<dbReference type="InterPro" id="IPR036291">
    <property type="entry name" value="NAD(P)-bd_dom_sf"/>
</dbReference>
<dbReference type="Pfam" id="PF00106">
    <property type="entry name" value="adh_short"/>
    <property type="match status" value="1"/>
</dbReference>
<dbReference type="CDD" id="cd05325">
    <property type="entry name" value="carb_red_sniffer_like_SDR_c"/>
    <property type="match status" value="1"/>
</dbReference>
<dbReference type="SUPFAM" id="SSF51735">
    <property type="entry name" value="NAD(P)-binding Rossmann-fold domains"/>
    <property type="match status" value="1"/>
</dbReference>
<dbReference type="Gene3D" id="3.40.50.720">
    <property type="entry name" value="NAD(P)-binding Rossmann-like Domain"/>
    <property type="match status" value="1"/>
</dbReference>
<keyword evidence="3" id="KW-1185">Reference proteome</keyword>
<dbReference type="OrthoDB" id="5786478at2"/>
<sequence length="221" mass="23388">MSKHVVVTGANRGIGLAFVKQYISEGFKVTAVVRNASDELIASGANVISGIDVVNADDITTLKKALAGQQVDILINNAGVFKNESLADMDFASIEEQINVNAIAPIRVTHALQDNLIAGSKVAMITSRMGSIEDNGSGAYIGYRMSKAALNAASKSIAIELAARDISLAILHPGFVQTAMVGFAGDISPEVAASRLIERIYELNLSNTGTFWHSNGEVLPW</sequence>
<dbReference type="PRINTS" id="PR00080">
    <property type="entry name" value="SDRFAMILY"/>
</dbReference>
<dbReference type="HOGENOM" id="CLU_010194_9_1_6"/>
<dbReference type="Proteomes" id="UP000030341">
    <property type="component" value="Chromosome 1"/>
</dbReference>
<organism evidence="2 3">
    <name type="scientific">Pseudoalteromonas piratica</name>
    <dbReference type="NCBI Taxonomy" id="1348114"/>
    <lineage>
        <taxon>Bacteria</taxon>
        <taxon>Pseudomonadati</taxon>
        <taxon>Pseudomonadota</taxon>
        <taxon>Gammaproteobacteria</taxon>
        <taxon>Alteromonadales</taxon>
        <taxon>Pseudoalteromonadaceae</taxon>
        <taxon>Pseudoalteromonas</taxon>
    </lineage>
</organism>
<dbReference type="eggNOG" id="COG0300">
    <property type="taxonomic scope" value="Bacteria"/>
</dbReference>
<dbReference type="KEGG" id="pseo:OM33_04145"/>